<comment type="catalytic activity">
    <reaction evidence="10">
        <text>L-glutamate + acetyl-CoA = N-acetyl-L-glutamate + CoA + H(+)</text>
        <dbReference type="Rhea" id="RHEA:24292"/>
        <dbReference type="ChEBI" id="CHEBI:15378"/>
        <dbReference type="ChEBI" id="CHEBI:29985"/>
        <dbReference type="ChEBI" id="CHEBI:44337"/>
        <dbReference type="ChEBI" id="CHEBI:57287"/>
        <dbReference type="ChEBI" id="CHEBI:57288"/>
        <dbReference type="EC" id="2.3.1.1"/>
    </reaction>
</comment>
<dbReference type="HAMAP" id="MF_01106">
    <property type="entry name" value="ArgJ"/>
    <property type="match status" value="1"/>
</dbReference>
<dbReference type="Gene3D" id="3.60.70.12">
    <property type="entry name" value="L-amino peptidase D-ALA esterase/amidase"/>
    <property type="match status" value="1"/>
</dbReference>
<keyword evidence="3 10" id="KW-0055">Arginine biosynthesis</keyword>
<keyword evidence="12" id="KW-1185">Reference proteome</keyword>
<comment type="caution">
    <text evidence="11">The sequence shown here is derived from an EMBL/GenBank/DDBJ whole genome shotgun (WGS) entry which is preliminary data.</text>
</comment>
<evidence type="ECO:0000256" key="7">
    <source>
        <dbReference type="ARBA" id="ARBA00023268"/>
    </source>
</evidence>
<dbReference type="SUPFAM" id="SSF56266">
    <property type="entry name" value="DmpA/ArgJ-like"/>
    <property type="match status" value="1"/>
</dbReference>
<proteinExistence type="inferred from homology"/>
<comment type="subcellular location">
    <subcellularLocation>
        <location evidence="10">Cytoplasm</location>
    </subcellularLocation>
</comment>
<evidence type="ECO:0000256" key="5">
    <source>
        <dbReference type="ARBA" id="ARBA00022679"/>
    </source>
</evidence>
<comment type="catalytic activity">
    <reaction evidence="9 10">
        <text>N(2)-acetyl-L-ornithine + L-glutamate = N-acetyl-L-glutamate + L-ornithine</text>
        <dbReference type="Rhea" id="RHEA:15349"/>
        <dbReference type="ChEBI" id="CHEBI:29985"/>
        <dbReference type="ChEBI" id="CHEBI:44337"/>
        <dbReference type="ChEBI" id="CHEBI:46911"/>
        <dbReference type="ChEBI" id="CHEBI:57805"/>
        <dbReference type="EC" id="2.3.1.35"/>
    </reaction>
</comment>
<dbReference type="GO" id="GO:0004042">
    <property type="term" value="F:L-glutamate N-acetyltransferase activity"/>
    <property type="evidence" value="ECO:0007669"/>
    <property type="project" value="UniProtKB-UniRule"/>
</dbReference>
<feature type="binding site" evidence="10">
    <location>
        <position position="274"/>
    </location>
    <ligand>
        <name>substrate</name>
    </ligand>
</feature>
<reference evidence="11 12" key="1">
    <citation type="submission" date="2018-03" db="EMBL/GenBank/DDBJ databases">
        <title>Genome sequence of Moorella humiferrea DSM 23265.</title>
        <authorList>
            <person name="Poehlein A."/>
            <person name="Daniel R."/>
        </authorList>
    </citation>
    <scope>NUCLEOTIDE SEQUENCE [LARGE SCALE GENOMIC DNA]</scope>
    <source>
        <strain evidence="11 12">DSM 23265</strain>
    </source>
</reference>
<comment type="function">
    <text evidence="10">Catalyzes two activities which are involved in the cyclic version of arginine biosynthesis: the synthesis of N-acetylglutamate from glutamate and acetyl-CoA as the acetyl donor, and of ornithine by transacetylation between N(2)-acetylornithine and glutamate.</text>
</comment>
<keyword evidence="8 10" id="KW-0012">Acyltransferase</keyword>
<keyword evidence="5 10" id="KW-0808">Transferase</keyword>
<dbReference type="GO" id="GO:0006526">
    <property type="term" value="P:L-arginine biosynthetic process"/>
    <property type="evidence" value="ECO:0007669"/>
    <property type="project" value="UniProtKB-UniRule"/>
</dbReference>
<keyword evidence="4 10" id="KW-0028">Amino-acid biosynthesis</keyword>
<feature type="binding site" evidence="10">
    <location>
        <position position="400"/>
    </location>
    <ligand>
        <name>substrate</name>
    </ligand>
</feature>
<evidence type="ECO:0000256" key="10">
    <source>
        <dbReference type="HAMAP-Rule" id="MF_01106"/>
    </source>
</evidence>
<evidence type="ECO:0000256" key="2">
    <source>
        <dbReference type="ARBA" id="ARBA00011475"/>
    </source>
</evidence>
<keyword evidence="10" id="KW-0963">Cytoplasm</keyword>
<feature type="binding site" evidence="10">
    <location>
        <position position="405"/>
    </location>
    <ligand>
        <name>substrate</name>
    </ligand>
</feature>
<evidence type="ECO:0000256" key="9">
    <source>
        <dbReference type="ARBA" id="ARBA00049439"/>
    </source>
</evidence>
<dbReference type="InterPro" id="IPR002813">
    <property type="entry name" value="Arg_biosynth_ArgJ"/>
</dbReference>
<dbReference type="NCBIfam" id="NF003802">
    <property type="entry name" value="PRK05388.1"/>
    <property type="match status" value="1"/>
</dbReference>
<keyword evidence="7 10" id="KW-0511">Multifunctional enzyme</keyword>
<accession>A0A2T0ARJ6</accession>
<evidence type="ECO:0000313" key="12">
    <source>
        <dbReference type="Proteomes" id="UP000238415"/>
    </source>
</evidence>
<dbReference type="GO" id="GO:0006592">
    <property type="term" value="P:ornithine biosynthetic process"/>
    <property type="evidence" value="ECO:0007669"/>
    <property type="project" value="TreeGrafter"/>
</dbReference>
<dbReference type="EMBL" id="PVXM01000028">
    <property type="protein sequence ID" value="PRR72478.1"/>
    <property type="molecule type" value="Genomic_DNA"/>
</dbReference>
<evidence type="ECO:0000256" key="3">
    <source>
        <dbReference type="ARBA" id="ARBA00022571"/>
    </source>
</evidence>
<evidence type="ECO:0000256" key="4">
    <source>
        <dbReference type="ARBA" id="ARBA00022605"/>
    </source>
</evidence>
<dbReference type="FunFam" id="3.60.70.12:FF:000001">
    <property type="entry name" value="Arginine biosynthesis bifunctional protein ArgJ, chloroplastic"/>
    <property type="match status" value="1"/>
</dbReference>
<gene>
    <name evidence="10 11" type="primary">argJ</name>
    <name evidence="11" type="ORF">MOHU_14070</name>
</gene>
<dbReference type="PANTHER" id="PTHR23100">
    <property type="entry name" value="ARGININE BIOSYNTHESIS BIFUNCTIONAL PROTEIN ARGJ"/>
    <property type="match status" value="1"/>
</dbReference>
<dbReference type="InterPro" id="IPR042195">
    <property type="entry name" value="ArgJ_beta_C"/>
</dbReference>
<dbReference type="Gene3D" id="3.10.20.340">
    <property type="entry name" value="ArgJ beta chain, C-terminal domain"/>
    <property type="match status" value="1"/>
</dbReference>
<feature type="binding site" evidence="10">
    <location>
        <position position="190"/>
    </location>
    <ligand>
        <name>substrate</name>
    </ligand>
</feature>
<dbReference type="EC" id="2.3.1.1" evidence="10"/>
<feature type="binding site" evidence="10">
    <location>
        <position position="179"/>
    </location>
    <ligand>
        <name>substrate</name>
    </ligand>
</feature>
<feature type="site" description="Involved in the stabilization of negative charge on the oxyanion by the formation of the oxyanion hole" evidence="10">
    <location>
        <position position="117"/>
    </location>
</feature>
<comment type="subunit">
    <text evidence="2 10">Heterotetramer of two alpha and two beta chains.</text>
</comment>
<dbReference type="NCBIfam" id="TIGR00120">
    <property type="entry name" value="ArgJ"/>
    <property type="match status" value="1"/>
</dbReference>
<dbReference type="Pfam" id="PF01960">
    <property type="entry name" value="ArgJ"/>
    <property type="match status" value="1"/>
</dbReference>
<protein>
    <recommendedName>
        <fullName evidence="10">Arginine biosynthesis bifunctional protein ArgJ</fullName>
    </recommendedName>
    <domain>
        <recommendedName>
            <fullName evidence="10">Glutamate N-acetyltransferase</fullName>
            <ecNumber evidence="10">2.3.1.35</ecNumber>
        </recommendedName>
        <alternativeName>
            <fullName evidence="10">Ornithine acetyltransferase</fullName>
            <shortName evidence="10">OATase</shortName>
        </alternativeName>
        <alternativeName>
            <fullName evidence="10">Ornithine transacetylase</fullName>
        </alternativeName>
    </domain>
    <domain>
        <recommendedName>
            <fullName evidence="10">Amino-acid acetyltransferase</fullName>
            <ecNumber evidence="10">2.3.1.1</ecNumber>
        </recommendedName>
        <alternativeName>
            <fullName evidence="10">N-acetylglutamate synthase</fullName>
            <shortName evidence="10">AGSase</shortName>
        </alternativeName>
    </domain>
    <component>
        <recommendedName>
            <fullName evidence="10">Arginine biosynthesis bifunctional protein ArgJ alpha chain</fullName>
        </recommendedName>
    </component>
    <component>
        <recommendedName>
            <fullName evidence="10">Arginine biosynthesis bifunctional protein ArgJ beta chain</fullName>
        </recommendedName>
    </component>
</protein>
<dbReference type="CDD" id="cd02152">
    <property type="entry name" value="OAT"/>
    <property type="match status" value="1"/>
</dbReference>
<feature type="binding site" evidence="10">
    <location>
        <position position="153"/>
    </location>
    <ligand>
        <name>substrate</name>
    </ligand>
</feature>
<dbReference type="UniPathway" id="UPA00068">
    <property type="reaction ID" value="UER00106"/>
</dbReference>
<evidence type="ECO:0000313" key="11">
    <source>
        <dbReference type="EMBL" id="PRR72478.1"/>
    </source>
</evidence>
<name>A0A2T0ARJ6_9FIRM</name>
<dbReference type="OrthoDB" id="9804242at2"/>
<feature type="site" description="Involved in the stabilization of negative charge on the oxyanion by the formation of the oxyanion hole" evidence="10">
    <location>
        <position position="116"/>
    </location>
</feature>
<dbReference type="Proteomes" id="UP000238415">
    <property type="component" value="Unassembled WGS sequence"/>
</dbReference>
<dbReference type="AlphaFoldDB" id="A0A2T0ARJ6"/>
<dbReference type="RefSeq" id="WP_106005482.1">
    <property type="nucleotide sequence ID" value="NZ_CP136419.1"/>
</dbReference>
<sequence>MTGDIQPVAGGITAPKGFVAAGVHAGLKKEKMDLALIVSEVPATAAAVYTRNRVKAAPLLVTREHLKSGIARAIVCNSGNANACTGERGYRDAREMAALTAAAVGCEPWQVVVASTGVIGVPLPMDKISAGIRAAAEKLAVDGGSDAAAAIMTTDTIKKEIAVQLSLGGVTVTIGGIAKGSGMIHPNMGTMLCFLTTDVAMEREDLEQALRAVVDRTFNMVTVDGDTSTNDMAVILANGCAGNPPLTIEDHAAFRAALEYVCRELARLIARDGEGATKLITVKVRGATSEGEARLVARTVAGSNLVKSAVFGADANWGRIICAAGYSGAEIDPDRVDIYLESRAGCEQMARDGEALPFCEERAAAILREEEITIILDLKQGTAAATAWGCDLTYDYVKINASYRT</sequence>
<dbReference type="InterPro" id="IPR016117">
    <property type="entry name" value="ArgJ-like_dom_sf"/>
</dbReference>
<feature type="active site" description="Nucleophile" evidence="10">
    <location>
        <position position="190"/>
    </location>
</feature>
<dbReference type="PANTHER" id="PTHR23100:SF0">
    <property type="entry name" value="ARGININE BIOSYNTHESIS BIFUNCTIONAL PROTEIN ARGJ, MITOCHONDRIAL"/>
    <property type="match status" value="1"/>
</dbReference>
<comment type="pathway">
    <text evidence="10">Amino-acid biosynthesis; L-arginine biosynthesis; N(2)-acetyl-L-ornithine from L-glutamate: step 1/4.</text>
</comment>
<keyword evidence="6 10" id="KW-0068">Autocatalytic cleavage</keyword>
<evidence type="ECO:0000256" key="6">
    <source>
        <dbReference type="ARBA" id="ARBA00022813"/>
    </source>
</evidence>
<comment type="similarity">
    <text evidence="1 10">Belongs to the ArgJ family.</text>
</comment>
<dbReference type="GO" id="GO:0004358">
    <property type="term" value="F:L-glutamate N-acetyltransferase activity, acting on acetyl-L-ornithine as donor"/>
    <property type="evidence" value="ECO:0007669"/>
    <property type="project" value="UniProtKB-UniRule"/>
</dbReference>
<dbReference type="GO" id="GO:0005737">
    <property type="term" value="C:cytoplasm"/>
    <property type="evidence" value="ECO:0007669"/>
    <property type="project" value="UniProtKB-SubCell"/>
</dbReference>
<feature type="chain" id="PRO_5023398812" description="Arginine biosynthesis bifunctional protein ArgJ beta chain" evidence="10">
    <location>
        <begin position="190"/>
        <end position="405"/>
    </location>
</feature>
<evidence type="ECO:0000256" key="8">
    <source>
        <dbReference type="ARBA" id="ARBA00023315"/>
    </source>
</evidence>
<feature type="chain" id="PRO_5023398813" description="Arginine biosynthesis bifunctional protein ArgJ alpha chain" evidence="10">
    <location>
        <begin position="1"/>
        <end position="189"/>
    </location>
</feature>
<feature type="site" description="Cleavage; by autolysis" evidence="10">
    <location>
        <begin position="189"/>
        <end position="190"/>
    </location>
</feature>
<comment type="pathway">
    <text evidence="10">Amino-acid biosynthesis; L-arginine biosynthesis; L-ornithine and N-acetyl-L-glutamate from L-glutamate and N(2)-acetyl-L-ornithine (cyclic): step 1/1.</text>
</comment>
<evidence type="ECO:0000256" key="1">
    <source>
        <dbReference type="ARBA" id="ARBA00006774"/>
    </source>
</evidence>
<organism evidence="11 12">
    <name type="scientific">Neomoorella humiferrea</name>
    <dbReference type="NCBI Taxonomy" id="676965"/>
    <lineage>
        <taxon>Bacteria</taxon>
        <taxon>Bacillati</taxon>
        <taxon>Bacillota</taxon>
        <taxon>Clostridia</taxon>
        <taxon>Neomoorellales</taxon>
        <taxon>Neomoorellaceae</taxon>
        <taxon>Neomoorella</taxon>
    </lineage>
</organism>
<dbReference type="EC" id="2.3.1.35" evidence="10"/>
<dbReference type="FunFam" id="3.10.20.340:FF:000001">
    <property type="entry name" value="Arginine biosynthesis bifunctional protein ArgJ, chloroplastic"/>
    <property type="match status" value="1"/>
</dbReference>